<dbReference type="InterPro" id="IPR003477">
    <property type="entry name" value="PemK-like"/>
</dbReference>
<name>B8QJ11_ECOLX</name>
<dbReference type="Pfam" id="PF02452">
    <property type="entry name" value="PemK_toxin"/>
    <property type="match status" value="1"/>
</dbReference>
<reference evidence="1" key="1">
    <citation type="journal article" date="2009" name="Can. J. Microbiol.">
        <title>The contribution of small cryptic plasmids to the antibiotic resistance of enteropathogenic Escherichia coli E2348/69.</title>
        <authorList>
            <person name="Handford C.L."/>
            <person name="Stang C.T."/>
            <person name="Raivio T.L."/>
            <person name="Dennis J.J."/>
        </authorList>
    </citation>
    <scope>NUCLEOTIDE SEQUENCE</scope>
    <source>
        <strain evidence="1">E2348/69</strain>
        <plasmid evidence="1">p5217</plasmid>
    </source>
</reference>
<dbReference type="AlphaFoldDB" id="B8QJ11"/>
<dbReference type="InterPro" id="IPR011067">
    <property type="entry name" value="Plasmid_toxin/cell-grow_inhib"/>
</dbReference>
<dbReference type="RefSeq" id="WP_012615286.1">
    <property type="nucleotide sequence ID" value="NC_011799.1"/>
</dbReference>
<sequence length="169" mass="18748">MAITFHPKKKQILICDFKGSVSPEINQCRPVLILREEIVGSQKLVVVVPISNTEPNPLCSFHHELDDASLSGHMMGKKHWAKCDLVSTVSVDRLDRIRSRDPRTGKNYFHVGVMTDDDFDAVRDKVMYGIGFDDFLDVKNEGVPDGAAASVVIAAEVNVAEVEKQKKAI</sequence>
<dbReference type="SUPFAM" id="SSF50118">
    <property type="entry name" value="Cell growth inhibitor/plasmid maintenance toxic component"/>
    <property type="match status" value="1"/>
</dbReference>
<dbReference type="GO" id="GO:0003677">
    <property type="term" value="F:DNA binding"/>
    <property type="evidence" value="ECO:0007669"/>
    <property type="project" value="InterPro"/>
</dbReference>
<proteinExistence type="predicted"/>
<geneLocation type="plasmid" evidence="1">
    <name>p5217</name>
</geneLocation>
<evidence type="ECO:0000313" key="1">
    <source>
        <dbReference type="EMBL" id="ACF05507.1"/>
    </source>
</evidence>
<protein>
    <submittedName>
        <fullName evidence="1">Uncharacterized protein</fullName>
    </submittedName>
</protein>
<dbReference type="Gene3D" id="2.30.30.110">
    <property type="match status" value="1"/>
</dbReference>
<keyword evidence="1" id="KW-0614">Plasmid</keyword>
<organism evidence="1">
    <name type="scientific">Escherichia coli</name>
    <dbReference type="NCBI Taxonomy" id="562"/>
    <lineage>
        <taxon>Bacteria</taxon>
        <taxon>Pseudomonadati</taxon>
        <taxon>Pseudomonadota</taxon>
        <taxon>Gammaproteobacteria</taxon>
        <taxon>Enterobacterales</taxon>
        <taxon>Enterobacteriaceae</taxon>
        <taxon>Escherichia</taxon>
    </lineage>
</organism>
<accession>B8QJ11</accession>
<dbReference type="EMBL" id="EU580135">
    <property type="protein sequence ID" value="ACF05507.1"/>
    <property type="molecule type" value="Genomic_DNA"/>
</dbReference>